<feature type="region of interest" description="Disordered" evidence="5">
    <location>
        <begin position="452"/>
        <end position="471"/>
    </location>
</feature>
<keyword evidence="6" id="KW-0472">Membrane</keyword>
<dbReference type="EMBL" id="FOTR01000003">
    <property type="protein sequence ID" value="SFL70791.1"/>
    <property type="molecule type" value="Genomic_DNA"/>
</dbReference>
<feature type="region of interest" description="Disordered" evidence="5">
    <location>
        <begin position="811"/>
        <end position="886"/>
    </location>
</feature>
<evidence type="ECO:0000256" key="6">
    <source>
        <dbReference type="SAM" id="Phobius"/>
    </source>
</evidence>
<dbReference type="GO" id="GO:0015926">
    <property type="term" value="F:glucosidase activity"/>
    <property type="evidence" value="ECO:0007669"/>
    <property type="project" value="InterPro"/>
</dbReference>
<evidence type="ECO:0000313" key="8">
    <source>
        <dbReference type="EMBL" id="SFL70791.1"/>
    </source>
</evidence>
<evidence type="ECO:0000256" key="2">
    <source>
        <dbReference type="ARBA" id="ARBA00022801"/>
    </source>
</evidence>
<dbReference type="PANTHER" id="PTHR34983">
    <property type="entry name" value="ARABINOGALACTAN ENDO-BETA-1,4-GALACTANASE A"/>
    <property type="match status" value="1"/>
</dbReference>
<dbReference type="NCBIfam" id="TIGR01167">
    <property type="entry name" value="LPXTG_anchor"/>
    <property type="match status" value="1"/>
</dbReference>
<evidence type="ECO:0000256" key="1">
    <source>
        <dbReference type="ARBA" id="ARBA00010687"/>
    </source>
</evidence>
<evidence type="ECO:0000256" key="4">
    <source>
        <dbReference type="RuleBase" id="RU361192"/>
    </source>
</evidence>
<dbReference type="AlphaFoldDB" id="A0A1I4JWQ1"/>
<feature type="transmembrane region" description="Helical" evidence="6">
    <location>
        <begin position="895"/>
        <end position="913"/>
    </location>
</feature>
<dbReference type="RefSeq" id="WP_091482788.1">
    <property type="nucleotide sequence ID" value="NZ_FOTR01000003.1"/>
</dbReference>
<protein>
    <recommendedName>
        <fullName evidence="4">Arabinogalactan endo-beta-1,4-galactanase</fullName>
        <ecNumber evidence="4">3.2.1.89</ecNumber>
    </recommendedName>
</protein>
<dbReference type="InterPro" id="IPR017853">
    <property type="entry name" value="GH"/>
</dbReference>
<dbReference type="InterPro" id="IPR011081">
    <property type="entry name" value="Big_4"/>
</dbReference>
<organism evidence="8 9">
    <name type="scientific">Gracilibacillus orientalis</name>
    <dbReference type="NCBI Taxonomy" id="334253"/>
    <lineage>
        <taxon>Bacteria</taxon>
        <taxon>Bacillati</taxon>
        <taxon>Bacillota</taxon>
        <taxon>Bacilli</taxon>
        <taxon>Bacillales</taxon>
        <taxon>Bacillaceae</taxon>
        <taxon>Gracilibacillus</taxon>
    </lineage>
</organism>
<dbReference type="SUPFAM" id="SSF51445">
    <property type="entry name" value="(Trans)glycosidases"/>
    <property type="match status" value="1"/>
</dbReference>
<dbReference type="Gene3D" id="3.20.20.80">
    <property type="entry name" value="Glycosidases"/>
    <property type="match status" value="1"/>
</dbReference>
<dbReference type="Pfam" id="PF07532">
    <property type="entry name" value="Big_4"/>
    <property type="match status" value="1"/>
</dbReference>
<feature type="domain" description="Bacterial Ig-like" evidence="7">
    <location>
        <begin position="591"/>
        <end position="650"/>
    </location>
</feature>
<evidence type="ECO:0000256" key="3">
    <source>
        <dbReference type="ARBA" id="ARBA00023295"/>
    </source>
</evidence>
<dbReference type="Gene3D" id="2.60.120.260">
    <property type="entry name" value="Galactose-binding domain-like"/>
    <property type="match status" value="2"/>
</dbReference>
<dbReference type="Pfam" id="PF07745">
    <property type="entry name" value="Glyco_hydro_53"/>
    <property type="match status" value="1"/>
</dbReference>
<sequence length="919" mass="100398">MFKKAGIVCLALLLIVSAFPFIGNIDVKAASQENLLTNGSFESDLFEDGSWTVDEMDWDGVSLDSAHTDAYEGNYSFNYWVEETGSEEQSFKISQSISDLPAGKYALSVQSMGGTDAEAGTVELFAGDHTSEAVATTGWDSWKEVSLQFEIGENAADFQLGATIAGEPSAWGYLDNVRLVSIDSGEEVPEPVEADIFVEKVDGLDEDFIKGVDVSSILALEDSGVTFYNEAEQEQDIFKTLADAGVNYVRVRVWNDPYDAEGNGYGGGNNDVAKAVEIGKRATENGMKLLVDFHYSDFWADPAKQQTPKAWEGLSFEEKKSALYNYTKDSVQEMLDAGVDVGMVQIGNETNNAMAGETDWTNISQLFNEGSKAVRDIDPEILVALHFTNPESAGRYDNLASTLEENEVDYDVFASSYYPFWHGTLENLTAELTNVAENYDKQVMVAETSYTYTSEDGDGHSNTAPKDTGQTINYPVSVQGQATAVRDVFEAVANVGDAGIGVFYWEPAWIPVGDPDNMDSEHNLELWEEYGSGWATSYAAEYDPEDAGEWYGGSAVDNQALFDFHGHPLSSLNVFNYVDTGAVAPLEIDQVNDVSVTATIGEEVELPESVTAVYNDGSEEPVAVTWNQEQIDQAAASGEGSYTIVGEVNGENTVQANLTIEAENFVFNPSFEESDTSVWEINFPEGVEPHASVKENRSNSRTGDYSLDFWSDAPVDFEVKQTITDLETGYYNLSMFIQGGDAPESVMQLFVNSSEEQYQTETDVDGWGSWVQSEIDDILVTDGTITIGASIKASAGAWGTLDDFYLKRVGDYQEPQPDPEPDTESNPEPKPEDPEPTPEPQPEPDEQVESDLDDGSELSDDNNPDGENDQNGDNPPVSESAGGKLPDTATNMSNWLVIGLAFILVGLSTILFIRKRSSY</sequence>
<keyword evidence="2 4" id="KW-0378">Hydrolase</keyword>
<keyword evidence="3 4" id="KW-0326">Glycosidase</keyword>
<keyword evidence="9" id="KW-1185">Reference proteome</keyword>
<dbReference type="GO" id="GO:0045490">
    <property type="term" value="P:pectin catabolic process"/>
    <property type="evidence" value="ECO:0007669"/>
    <property type="project" value="TreeGrafter"/>
</dbReference>
<evidence type="ECO:0000256" key="5">
    <source>
        <dbReference type="SAM" id="MobiDB-lite"/>
    </source>
</evidence>
<name>A0A1I4JWQ1_9BACI</name>
<dbReference type="OrthoDB" id="9768786at2"/>
<dbReference type="PANTHER" id="PTHR34983:SF2">
    <property type="entry name" value="ENDO-BETA-1,4-GALACTANASE"/>
    <property type="match status" value="1"/>
</dbReference>
<dbReference type="STRING" id="334253.SAMN04487943_103210"/>
<comment type="similarity">
    <text evidence="1 4">Belongs to the glycosyl hydrolase 53 family.</text>
</comment>
<keyword evidence="6" id="KW-1133">Transmembrane helix</keyword>
<evidence type="ECO:0000259" key="7">
    <source>
        <dbReference type="Pfam" id="PF07532"/>
    </source>
</evidence>
<dbReference type="InterPro" id="IPR011683">
    <property type="entry name" value="Glyco_hydro_53"/>
</dbReference>
<gene>
    <name evidence="8" type="ORF">SAMN04487943_103210</name>
</gene>
<proteinExistence type="inferred from homology"/>
<dbReference type="GO" id="GO:0031218">
    <property type="term" value="F:arabinogalactan endo-1,4-beta-galactosidase activity"/>
    <property type="evidence" value="ECO:0007669"/>
    <property type="project" value="UniProtKB-EC"/>
</dbReference>
<keyword evidence="6" id="KW-0812">Transmembrane</keyword>
<feature type="compositionally biased region" description="Acidic residues" evidence="5">
    <location>
        <begin position="842"/>
        <end position="870"/>
    </location>
</feature>
<dbReference type="EC" id="3.2.1.89" evidence="4"/>
<evidence type="ECO:0000313" key="9">
    <source>
        <dbReference type="Proteomes" id="UP000198565"/>
    </source>
</evidence>
<dbReference type="Proteomes" id="UP000198565">
    <property type="component" value="Unassembled WGS sequence"/>
</dbReference>
<reference evidence="9" key="1">
    <citation type="submission" date="2016-10" db="EMBL/GenBank/DDBJ databases">
        <authorList>
            <person name="Varghese N."/>
            <person name="Submissions S."/>
        </authorList>
    </citation>
    <scope>NUCLEOTIDE SEQUENCE [LARGE SCALE GENOMIC DNA]</scope>
    <source>
        <strain evidence="9">CGMCC 1.4250</strain>
    </source>
</reference>
<comment type="catalytic activity">
    <reaction evidence="4">
        <text>The enzyme specifically hydrolyzes (1-&gt;4)-beta-D-galactosidic linkages in type I arabinogalactans.</text>
        <dbReference type="EC" id="3.2.1.89"/>
    </reaction>
</comment>
<accession>A0A1I4JWQ1</accession>